<dbReference type="EMBL" id="FNIR01000001">
    <property type="protein sequence ID" value="SDN47313.1"/>
    <property type="molecule type" value="Genomic_DNA"/>
</dbReference>
<dbReference type="Proteomes" id="UP000199088">
    <property type="component" value="Unassembled WGS sequence"/>
</dbReference>
<proteinExistence type="predicted"/>
<name>A0A1H0BP63_9ACTN</name>
<organism evidence="1 2">
    <name type="scientific">Klenkia soli</name>
    <dbReference type="NCBI Taxonomy" id="1052260"/>
    <lineage>
        <taxon>Bacteria</taxon>
        <taxon>Bacillati</taxon>
        <taxon>Actinomycetota</taxon>
        <taxon>Actinomycetes</taxon>
        <taxon>Geodermatophilales</taxon>
        <taxon>Geodermatophilaceae</taxon>
        <taxon>Klenkia</taxon>
    </lineage>
</organism>
<dbReference type="AlphaFoldDB" id="A0A1H0BP63"/>
<evidence type="ECO:0000313" key="2">
    <source>
        <dbReference type="Proteomes" id="UP000199088"/>
    </source>
</evidence>
<protein>
    <submittedName>
        <fullName evidence="1">Uncharacterized protein</fullName>
    </submittedName>
</protein>
<keyword evidence="2" id="KW-1185">Reference proteome</keyword>
<reference evidence="2" key="1">
    <citation type="submission" date="2016-10" db="EMBL/GenBank/DDBJ databases">
        <authorList>
            <person name="Varghese N."/>
            <person name="Submissions S."/>
        </authorList>
    </citation>
    <scope>NUCLEOTIDE SEQUENCE [LARGE SCALE GENOMIC DNA]</scope>
    <source>
        <strain evidence="2">DSM 45843</strain>
    </source>
</reference>
<dbReference type="RefSeq" id="WP_091237815.1">
    <property type="nucleotide sequence ID" value="NZ_FNIR01000001.1"/>
</dbReference>
<sequence length="69" mass="7436">MTRRKSATERRTASALAVVDAYGRHRGATTQREDAAADLGMGLPTFRAALDDARRLGFDIEAAPEQTSS</sequence>
<evidence type="ECO:0000313" key="1">
    <source>
        <dbReference type="EMBL" id="SDN47313.1"/>
    </source>
</evidence>
<dbReference type="STRING" id="1052260.SAMN05660199_00073"/>
<accession>A0A1H0BP63</accession>
<gene>
    <name evidence="1" type="ORF">SAMN05660199_00073</name>
</gene>